<comment type="cofactor">
    <cofactor evidence="1">
        <name>pyridoxal 5'-phosphate</name>
        <dbReference type="ChEBI" id="CHEBI:597326"/>
    </cofactor>
</comment>
<dbReference type="GO" id="GO:0008483">
    <property type="term" value="F:transaminase activity"/>
    <property type="evidence" value="ECO:0007669"/>
    <property type="project" value="UniProtKB-KW"/>
</dbReference>
<dbReference type="RefSeq" id="WP_085091413.1">
    <property type="nucleotide sequence ID" value="NZ_FXAK01000009.1"/>
</dbReference>
<comment type="similarity">
    <text evidence="2 6">Belongs to the class-III pyridoxal-phosphate-dependent aminotransferase family.</text>
</comment>
<dbReference type="SUPFAM" id="SSF53383">
    <property type="entry name" value="PLP-dependent transferases"/>
    <property type="match status" value="1"/>
</dbReference>
<dbReference type="InterPro" id="IPR004637">
    <property type="entry name" value="Dat"/>
</dbReference>
<dbReference type="InterPro" id="IPR015422">
    <property type="entry name" value="PyrdxlP-dep_Trfase_small"/>
</dbReference>
<dbReference type="GO" id="GO:0030170">
    <property type="term" value="F:pyridoxal phosphate binding"/>
    <property type="evidence" value="ECO:0007669"/>
    <property type="project" value="InterPro"/>
</dbReference>
<dbReference type="Pfam" id="PF00202">
    <property type="entry name" value="Aminotran_3"/>
    <property type="match status" value="1"/>
</dbReference>
<keyword evidence="3 7" id="KW-0032">Aminotransferase</keyword>
<evidence type="ECO:0000256" key="3">
    <source>
        <dbReference type="ARBA" id="ARBA00022576"/>
    </source>
</evidence>
<evidence type="ECO:0000256" key="4">
    <source>
        <dbReference type="ARBA" id="ARBA00022679"/>
    </source>
</evidence>
<dbReference type="EMBL" id="FXAK01000009">
    <property type="protein sequence ID" value="SMF89009.1"/>
    <property type="molecule type" value="Genomic_DNA"/>
</dbReference>
<accession>A0A1X7HNB3</accession>
<dbReference type="AlphaFoldDB" id="A0A1X7HNB3"/>
<dbReference type="Gene3D" id="3.90.1150.10">
    <property type="entry name" value="Aspartate Aminotransferase, domain 1"/>
    <property type="match status" value="1"/>
</dbReference>
<dbReference type="Proteomes" id="UP000192936">
    <property type="component" value="Unassembled WGS sequence"/>
</dbReference>
<dbReference type="CDD" id="cd00610">
    <property type="entry name" value="OAT_like"/>
    <property type="match status" value="1"/>
</dbReference>
<dbReference type="InterPro" id="IPR015421">
    <property type="entry name" value="PyrdxlP-dep_Trfase_major"/>
</dbReference>
<dbReference type="STRING" id="286727.SAMN02982917_6580"/>
<dbReference type="PIRSF" id="PIRSF000521">
    <property type="entry name" value="Transaminase_4ab_Lys_Orn"/>
    <property type="match status" value="1"/>
</dbReference>
<evidence type="ECO:0000313" key="8">
    <source>
        <dbReference type="Proteomes" id="UP000192936"/>
    </source>
</evidence>
<dbReference type="InterPro" id="IPR005814">
    <property type="entry name" value="Aminotrans_3"/>
</dbReference>
<evidence type="ECO:0000256" key="1">
    <source>
        <dbReference type="ARBA" id="ARBA00001933"/>
    </source>
</evidence>
<protein>
    <submittedName>
        <fullName evidence="7">Diaminobutyrate aminotransferase apoenzyme</fullName>
    </submittedName>
</protein>
<dbReference type="PANTHER" id="PTHR43552">
    <property type="entry name" value="DIAMINOBUTYRATE--2-OXOGLUTARATE AMINOTRANSFERASE"/>
    <property type="match status" value="1"/>
</dbReference>
<dbReference type="Gene3D" id="3.40.640.10">
    <property type="entry name" value="Type I PLP-dependent aspartate aminotransferase-like (Major domain)"/>
    <property type="match status" value="1"/>
</dbReference>
<evidence type="ECO:0000313" key="7">
    <source>
        <dbReference type="EMBL" id="SMF89009.1"/>
    </source>
</evidence>
<keyword evidence="4 7" id="KW-0808">Transferase</keyword>
<dbReference type="NCBIfam" id="NF005393">
    <property type="entry name" value="PRK06938.1"/>
    <property type="match status" value="1"/>
</dbReference>
<dbReference type="FunFam" id="3.40.640.10:FF:000091">
    <property type="entry name" value="Diaminobutyrate--2-oxoglutarate aminotransferase"/>
    <property type="match status" value="1"/>
</dbReference>
<keyword evidence="5 6" id="KW-0663">Pyridoxal phosphate</keyword>
<evidence type="ECO:0000256" key="6">
    <source>
        <dbReference type="RuleBase" id="RU003560"/>
    </source>
</evidence>
<evidence type="ECO:0000256" key="5">
    <source>
        <dbReference type="ARBA" id="ARBA00022898"/>
    </source>
</evidence>
<organism evidence="7 8">
    <name type="scientific">Azospirillum oryzae</name>
    <dbReference type="NCBI Taxonomy" id="286727"/>
    <lineage>
        <taxon>Bacteria</taxon>
        <taxon>Pseudomonadati</taxon>
        <taxon>Pseudomonadota</taxon>
        <taxon>Alphaproteobacteria</taxon>
        <taxon>Rhodospirillales</taxon>
        <taxon>Azospirillaceae</taxon>
        <taxon>Azospirillum</taxon>
    </lineage>
</organism>
<reference evidence="7 8" key="1">
    <citation type="submission" date="2017-04" db="EMBL/GenBank/DDBJ databases">
        <authorList>
            <person name="Afonso C.L."/>
            <person name="Miller P.J."/>
            <person name="Scott M.A."/>
            <person name="Spackman E."/>
            <person name="Goraichik I."/>
            <person name="Dimitrov K.M."/>
            <person name="Suarez D.L."/>
            <person name="Swayne D.E."/>
        </authorList>
    </citation>
    <scope>NUCLEOTIDE SEQUENCE [LARGE SCALE GENOMIC DNA]</scope>
    <source>
        <strain evidence="7 8">A2P</strain>
    </source>
</reference>
<gene>
    <name evidence="7" type="ORF">SAMN02982917_6580</name>
</gene>
<sequence length="482" mass="50751">MTATIMAPTIAVPLSLDGFRSQPAIRLGDDPMLRRQEARESNARSYPRRIPLVLTEGRGVYLRDSAGQLFIDCLAGAGTLALGHNHPDIVAALRATLDSGLPLHTLDLTTPVKDRFVEDLFAALPPAFARDARIQFCGPTGADGIEAAMKLARTATGRRTIVGFSGGYHGMTHGTLAIMGNLGPKRPLGGGAGDAHMLPYPYDYRCPFGLGGEAGVDAGLSMIEQLLSDPESGVVTPAAVVVEVVQGEGGVVPAPVRWLQGLRRLTRAHGVPLVIDEVQTGLGRTGRLFAFEHAGIEPDILVLSKAIGGSLPLSVVVYNAGLDCWAPGAHAGTFRGNQLAMAAGSATLHRIRADRLDEHAAAMGARLTGHLRAIQADHPCLGDVRGPGLMIGVEIVDERRPPQRPGARPADGELARSLQRRCLEQGLILELGGRHGAVVRFLPPLIVSAAEIDEIADRFRTALRAALADRTAGAASTSLAAE</sequence>
<dbReference type="InterPro" id="IPR049704">
    <property type="entry name" value="Aminotrans_3_PPA_site"/>
</dbReference>
<dbReference type="NCBIfam" id="TIGR00709">
    <property type="entry name" value="dat"/>
    <property type="match status" value="1"/>
</dbReference>
<dbReference type="PANTHER" id="PTHR43552:SF1">
    <property type="entry name" value="DIAMINOBUTYRATE--2-OXOGLUTARATE AMINOTRANSFERASE"/>
    <property type="match status" value="1"/>
</dbReference>
<proteinExistence type="inferred from homology"/>
<evidence type="ECO:0000256" key="2">
    <source>
        <dbReference type="ARBA" id="ARBA00008954"/>
    </source>
</evidence>
<name>A0A1X7HNB3_9PROT</name>
<dbReference type="InterPro" id="IPR015424">
    <property type="entry name" value="PyrdxlP-dep_Trfase"/>
</dbReference>
<dbReference type="PROSITE" id="PS00600">
    <property type="entry name" value="AA_TRANSFER_CLASS_3"/>
    <property type="match status" value="1"/>
</dbReference>